<dbReference type="OrthoDB" id="8052808at2"/>
<dbReference type="AlphaFoldDB" id="V6JSX4"/>
<evidence type="ECO:0000313" key="2">
    <source>
        <dbReference type="EMBL" id="EST22942.1"/>
    </source>
</evidence>
<dbReference type="PANTHER" id="PTHR43591:SF24">
    <property type="entry name" value="2-METHOXY-6-POLYPRENYL-1,4-BENZOQUINOL METHYLASE, MITOCHONDRIAL"/>
    <property type="match status" value="1"/>
</dbReference>
<dbReference type="Proteomes" id="UP000017984">
    <property type="component" value="Chromosome"/>
</dbReference>
<dbReference type="CDD" id="cd02440">
    <property type="entry name" value="AdoMet_MTases"/>
    <property type="match status" value="1"/>
</dbReference>
<dbReference type="GO" id="GO:0008757">
    <property type="term" value="F:S-adenosylmethionine-dependent methyltransferase activity"/>
    <property type="evidence" value="ECO:0007669"/>
    <property type="project" value="InterPro"/>
</dbReference>
<dbReference type="PANTHER" id="PTHR43591">
    <property type="entry name" value="METHYLTRANSFERASE"/>
    <property type="match status" value="1"/>
</dbReference>
<protein>
    <recommendedName>
        <fullName evidence="1">Methyltransferase type 11 domain-containing protein</fullName>
    </recommendedName>
</protein>
<proteinExistence type="predicted"/>
<gene>
    <name evidence="2" type="ORF">M878_34095</name>
</gene>
<sequence>MPAGAGYLPSVSLDEYLSHAAAEHPGLHDLIDPTRAWSPRLLSALVSVTNEFDSDETGRGDSYRRAQRDASVRWTGARQLLQLATPADSPGDVTLLDVLGGDGTIARAVADRADSRLAKLSIITGDISGEMVARALAQGLPAVRQSADALLLRDASINATLLAYGTHHIAPADRPQAASEAVRVVKPGGRVVLHDFDTASPMARFFTEVVHPYSAAGHDYAHFSRAELTALFSGLPVTAVVLDVYDPLIVEADDRETACARMCQYIADMYGVQEVFSAHRDTAASWAFVEEIFDHSCYAAELRDAPPGVPLRPVLRESGGRWFAEVPRMAIVAVAEKRA</sequence>
<dbReference type="SUPFAM" id="SSF53335">
    <property type="entry name" value="S-adenosyl-L-methionine-dependent methyltransferases"/>
    <property type="match status" value="1"/>
</dbReference>
<dbReference type="Gene3D" id="3.40.50.150">
    <property type="entry name" value="Vaccinia Virus protein VP39"/>
    <property type="match status" value="1"/>
</dbReference>
<dbReference type="InterPro" id="IPR029063">
    <property type="entry name" value="SAM-dependent_MTases_sf"/>
</dbReference>
<evidence type="ECO:0000313" key="3">
    <source>
        <dbReference type="Proteomes" id="UP000017984"/>
    </source>
</evidence>
<keyword evidence="3" id="KW-1185">Reference proteome</keyword>
<dbReference type="STRING" id="1352936.M878_34095"/>
<organism evidence="2 3">
    <name type="scientific">Streptomyces roseochromogenus subsp. oscitans DS 12.976</name>
    <dbReference type="NCBI Taxonomy" id="1352936"/>
    <lineage>
        <taxon>Bacteria</taxon>
        <taxon>Bacillati</taxon>
        <taxon>Actinomycetota</taxon>
        <taxon>Actinomycetes</taxon>
        <taxon>Kitasatosporales</taxon>
        <taxon>Streptomycetaceae</taxon>
        <taxon>Streptomyces</taxon>
    </lineage>
</organism>
<dbReference type="PATRIC" id="fig|1352936.5.peg.7101"/>
<comment type="caution">
    <text evidence="2">The sequence shown here is derived from an EMBL/GenBank/DDBJ whole genome shotgun (WGS) entry which is preliminary data.</text>
</comment>
<reference evidence="2 3" key="1">
    <citation type="journal article" date="2014" name="Genome Announc.">
        <title>Draft Genome Sequence of Streptomyces roseochromogenes subsp. oscitans DS 12.976, Producer of the Aminocoumarin Antibiotic Clorobiocin.</title>
        <authorList>
            <person name="Ruckert C."/>
            <person name="Kalinowski J."/>
            <person name="Heide L."/>
            <person name="Apel A.K."/>
        </authorList>
    </citation>
    <scope>NUCLEOTIDE SEQUENCE [LARGE SCALE GENOMIC DNA]</scope>
    <source>
        <strain evidence="2 3">DS 12.976</strain>
    </source>
</reference>
<name>V6JSX4_STRRC</name>
<evidence type="ECO:0000259" key="1">
    <source>
        <dbReference type="Pfam" id="PF08241"/>
    </source>
</evidence>
<dbReference type="RefSeq" id="WP_023551507.1">
    <property type="nucleotide sequence ID" value="NZ_CM002285.1"/>
</dbReference>
<dbReference type="Pfam" id="PF08241">
    <property type="entry name" value="Methyltransf_11"/>
    <property type="match status" value="1"/>
</dbReference>
<dbReference type="EMBL" id="AWQX01000292">
    <property type="protein sequence ID" value="EST22942.1"/>
    <property type="molecule type" value="Genomic_DNA"/>
</dbReference>
<dbReference type="HOGENOM" id="CLU_049452_0_0_11"/>
<accession>V6JSX4</accession>
<dbReference type="InterPro" id="IPR013216">
    <property type="entry name" value="Methyltransf_11"/>
</dbReference>
<feature type="domain" description="Methyltransferase type 11" evidence="1">
    <location>
        <begin position="96"/>
        <end position="193"/>
    </location>
</feature>